<dbReference type="InterPro" id="IPR018490">
    <property type="entry name" value="cNMP-bd_dom_sf"/>
</dbReference>
<evidence type="ECO:0000259" key="7">
    <source>
        <dbReference type="PROSITE" id="PS50042"/>
    </source>
</evidence>
<dbReference type="InterPro" id="IPR039420">
    <property type="entry name" value="WalR-like"/>
</dbReference>
<keyword evidence="3" id="KW-0805">Transcription regulation</keyword>
<dbReference type="RefSeq" id="WP_116776813.1">
    <property type="nucleotide sequence ID" value="NZ_QDKG01000006.1"/>
</dbReference>
<dbReference type="PROSITE" id="PS50110">
    <property type="entry name" value="RESPONSE_REGULATORY"/>
    <property type="match status" value="1"/>
</dbReference>
<feature type="modified residue" description="4-aspartylphosphate" evidence="6">
    <location>
        <position position="57"/>
    </location>
</feature>
<dbReference type="Pfam" id="PF00072">
    <property type="entry name" value="Response_reg"/>
    <property type="match status" value="1"/>
</dbReference>
<dbReference type="Gene3D" id="3.40.50.2300">
    <property type="match status" value="1"/>
</dbReference>
<dbReference type="InterPro" id="IPR036388">
    <property type="entry name" value="WH-like_DNA-bd_sf"/>
</dbReference>
<proteinExistence type="predicted"/>
<dbReference type="InterPro" id="IPR011006">
    <property type="entry name" value="CheY-like_superfamily"/>
</dbReference>
<dbReference type="PROSITE" id="PS51063">
    <property type="entry name" value="HTH_CRP_2"/>
    <property type="match status" value="1"/>
</dbReference>
<dbReference type="GO" id="GO:0005829">
    <property type="term" value="C:cytosol"/>
    <property type="evidence" value="ECO:0007669"/>
    <property type="project" value="TreeGrafter"/>
</dbReference>
<gene>
    <name evidence="10" type="ORF">DC487_15160</name>
</gene>
<dbReference type="SUPFAM" id="SSF52172">
    <property type="entry name" value="CheY-like"/>
    <property type="match status" value="1"/>
</dbReference>
<dbReference type="Pfam" id="PF13545">
    <property type="entry name" value="HTH_Crp_2"/>
    <property type="match status" value="1"/>
</dbReference>
<keyword evidence="1 6" id="KW-0597">Phosphoprotein</keyword>
<dbReference type="InterPro" id="IPR000595">
    <property type="entry name" value="cNMP-bd_dom"/>
</dbReference>
<reference evidence="10 11" key="1">
    <citation type="submission" date="2018-04" db="EMBL/GenBank/DDBJ databases">
        <title>Sphingobacterium cortibacter sp. nov.</title>
        <authorList>
            <person name="Li Y."/>
        </authorList>
    </citation>
    <scope>NUCLEOTIDE SEQUENCE [LARGE SCALE GENOMIC DNA]</scope>
    <source>
        <strain evidence="10 11">2c-3</strain>
    </source>
</reference>
<dbReference type="OrthoDB" id="9127033at2"/>
<dbReference type="InterPro" id="IPR036390">
    <property type="entry name" value="WH_DNA-bd_sf"/>
</dbReference>
<keyword evidence="11" id="KW-1185">Reference proteome</keyword>
<dbReference type="GO" id="GO:0000156">
    <property type="term" value="F:phosphorelay response regulator activity"/>
    <property type="evidence" value="ECO:0007669"/>
    <property type="project" value="TreeGrafter"/>
</dbReference>
<evidence type="ECO:0000313" key="10">
    <source>
        <dbReference type="EMBL" id="PVH24416.1"/>
    </source>
</evidence>
<evidence type="ECO:0000256" key="3">
    <source>
        <dbReference type="ARBA" id="ARBA00023015"/>
    </source>
</evidence>
<feature type="domain" description="Response regulatory" evidence="8">
    <location>
        <begin position="7"/>
        <end position="124"/>
    </location>
</feature>
<evidence type="ECO:0000256" key="2">
    <source>
        <dbReference type="ARBA" id="ARBA00023012"/>
    </source>
</evidence>
<dbReference type="PANTHER" id="PTHR48111:SF4">
    <property type="entry name" value="DNA-BINDING DUAL TRANSCRIPTIONAL REGULATOR OMPR"/>
    <property type="match status" value="1"/>
</dbReference>
<protein>
    <submittedName>
        <fullName evidence="10">Transcriptional regulator</fullName>
    </submittedName>
</protein>
<dbReference type="Gene3D" id="2.60.120.10">
    <property type="entry name" value="Jelly Rolls"/>
    <property type="match status" value="1"/>
</dbReference>
<dbReference type="GO" id="GO:0000976">
    <property type="term" value="F:transcription cis-regulatory region binding"/>
    <property type="evidence" value="ECO:0007669"/>
    <property type="project" value="TreeGrafter"/>
</dbReference>
<dbReference type="SMART" id="SM00100">
    <property type="entry name" value="cNMP"/>
    <property type="match status" value="1"/>
</dbReference>
<evidence type="ECO:0000313" key="11">
    <source>
        <dbReference type="Proteomes" id="UP000245627"/>
    </source>
</evidence>
<dbReference type="CDD" id="cd00038">
    <property type="entry name" value="CAP_ED"/>
    <property type="match status" value="1"/>
</dbReference>
<dbReference type="PANTHER" id="PTHR48111">
    <property type="entry name" value="REGULATOR OF RPOS"/>
    <property type="match status" value="1"/>
</dbReference>
<keyword evidence="5" id="KW-0804">Transcription</keyword>
<dbReference type="AlphaFoldDB" id="A0A2T8HG51"/>
<dbReference type="SUPFAM" id="SSF46785">
    <property type="entry name" value="Winged helix' DNA-binding domain"/>
    <property type="match status" value="1"/>
</dbReference>
<dbReference type="SMART" id="SM00419">
    <property type="entry name" value="HTH_CRP"/>
    <property type="match status" value="1"/>
</dbReference>
<feature type="domain" description="Cyclic nucleotide-binding" evidence="7">
    <location>
        <begin position="147"/>
        <end position="242"/>
    </location>
</feature>
<dbReference type="SUPFAM" id="SSF51206">
    <property type="entry name" value="cAMP-binding domain-like"/>
    <property type="match status" value="1"/>
</dbReference>
<evidence type="ECO:0000256" key="6">
    <source>
        <dbReference type="PROSITE-ProRule" id="PRU00169"/>
    </source>
</evidence>
<keyword evidence="4" id="KW-0238">DNA-binding</keyword>
<evidence type="ECO:0000256" key="5">
    <source>
        <dbReference type="ARBA" id="ARBA00023163"/>
    </source>
</evidence>
<evidence type="ECO:0000256" key="4">
    <source>
        <dbReference type="ARBA" id="ARBA00023125"/>
    </source>
</evidence>
<dbReference type="GO" id="GO:0006355">
    <property type="term" value="P:regulation of DNA-templated transcription"/>
    <property type="evidence" value="ECO:0007669"/>
    <property type="project" value="InterPro"/>
</dbReference>
<dbReference type="SMART" id="SM00448">
    <property type="entry name" value="REC"/>
    <property type="match status" value="1"/>
</dbReference>
<dbReference type="InterPro" id="IPR012318">
    <property type="entry name" value="HTH_CRP"/>
</dbReference>
<accession>A0A2T8HG51</accession>
<evidence type="ECO:0000259" key="8">
    <source>
        <dbReference type="PROSITE" id="PS50110"/>
    </source>
</evidence>
<sequence>MAAHKQKVLIIEDHLEIREGTAEILELTDNYHVFMAAHGREGVDLALEHVPDIILCDIMMPELDGYGVLYMLGKYPTTKNIPFIFLTAKTERSDIRKAMEMGADDYLTKPFDDIELLNAIEVRLKKRNQLAAHATNEPQEDIAQEVLLDHMVREARIKRVKKKQLLYEAGDIPYFIYYVIKGKVRTFLSYVDGRELSTAIITEQQLFGYESPLLNTSYSDNAVALEDAEVALLPKEDFFELMYRKPALAAQVIRMLSGNVQAKEKQMLGFAYDTVRKRVANALIEVAEKSAPQQDQCTIRISREDLAALAGTANETISRMLADFKDEKLIHKEGNSIVVNSVEKLQRIKH</sequence>
<dbReference type="GO" id="GO:0032993">
    <property type="term" value="C:protein-DNA complex"/>
    <property type="evidence" value="ECO:0007669"/>
    <property type="project" value="TreeGrafter"/>
</dbReference>
<dbReference type="InterPro" id="IPR014710">
    <property type="entry name" value="RmlC-like_jellyroll"/>
</dbReference>
<evidence type="ECO:0000259" key="9">
    <source>
        <dbReference type="PROSITE" id="PS51063"/>
    </source>
</evidence>
<dbReference type="Proteomes" id="UP000245627">
    <property type="component" value="Unassembled WGS sequence"/>
</dbReference>
<comment type="caution">
    <text evidence="10">The sequence shown here is derived from an EMBL/GenBank/DDBJ whole genome shotgun (WGS) entry which is preliminary data.</text>
</comment>
<organism evidence="10 11">
    <name type="scientific">Sphingobacterium corticibacter</name>
    <dbReference type="NCBI Taxonomy" id="2171749"/>
    <lineage>
        <taxon>Bacteria</taxon>
        <taxon>Pseudomonadati</taxon>
        <taxon>Bacteroidota</taxon>
        <taxon>Sphingobacteriia</taxon>
        <taxon>Sphingobacteriales</taxon>
        <taxon>Sphingobacteriaceae</taxon>
        <taxon>Sphingobacterium</taxon>
    </lineage>
</organism>
<dbReference type="CDD" id="cd17574">
    <property type="entry name" value="REC_OmpR"/>
    <property type="match status" value="1"/>
</dbReference>
<dbReference type="Gene3D" id="1.10.10.10">
    <property type="entry name" value="Winged helix-like DNA-binding domain superfamily/Winged helix DNA-binding domain"/>
    <property type="match status" value="1"/>
</dbReference>
<dbReference type="EMBL" id="QDKG01000006">
    <property type="protein sequence ID" value="PVH24416.1"/>
    <property type="molecule type" value="Genomic_DNA"/>
</dbReference>
<keyword evidence="2" id="KW-0902">Two-component regulatory system</keyword>
<dbReference type="InterPro" id="IPR001789">
    <property type="entry name" value="Sig_transdc_resp-reg_receiver"/>
</dbReference>
<dbReference type="Pfam" id="PF00027">
    <property type="entry name" value="cNMP_binding"/>
    <property type="match status" value="1"/>
</dbReference>
<dbReference type="PROSITE" id="PS50042">
    <property type="entry name" value="CNMP_BINDING_3"/>
    <property type="match status" value="1"/>
</dbReference>
<evidence type="ECO:0000256" key="1">
    <source>
        <dbReference type="ARBA" id="ARBA00022553"/>
    </source>
</evidence>
<feature type="domain" description="HTH crp-type" evidence="9">
    <location>
        <begin position="273"/>
        <end position="343"/>
    </location>
</feature>
<dbReference type="PRINTS" id="PR00034">
    <property type="entry name" value="HTHCRP"/>
</dbReference>
<name>A0A2T8HG51_9SPHI</name>